<evidence type="ECO:0000256" key="9">
    <source>
        <dbReference type="ARBA" id="ARBA00051722"/>
    </source>
</evidence>
<dbReference type="GO" id="GO:0005737">
    <property type="term" value="C:cytoplasm"/>
    <property type="evidence" value="ECO:0007669"/>
    <property type="project" value="UniProtKB-SubCell"/>
</dbReference>
<feature type="binding site" evidence="11">
    <location>
        <position position="487"/>
    </location>
    <ligand>
        <name>substrate</name>
    </ligand>
</feature>
<organism evidence="17 18">
    <name type="scientific">Mytilus edulis</name>
    <name type="common">Blue mussel</name>
    <dbReference type="NCBI Taxonomy" id="6550"/>
    <lineage>
        <taxon>Eukaryota</taxon>
        <taxon>Metazoa</taxon>
        <taxon>Spiralia</taxon>
        <taxon>Lophotrochozoa</taxon>
        <taxon>Mollusca</taxon>
        <taxon>Bivalvia</taxon>
        <taxon>Autobranchia</taxon>
        <taxon>Pteriomorphia</taxon>
        <taxon>Mytilida</taxon>
        <taxon>Mytiloidea</taxon>
        <taxon>Mytilidae</taxon>
        <taxon>Mytilinae</taxon>
        <taxon>Mytilus</taxon>
    </lineage>
</organism>
<dbReference type="InterPro" id="IPR000387">
    <property type="entry name" value="Tyr_Pase_dom"/>
</dbReference>
<keyword evidence="3 10" id="KW-0963">Cytoplasm</keyword>
<comment type="similarity">
    <text evidence="2 10">Belongs to the protein-tyrosine phosphatase family. Non-receptor class 2 subfamily.</text>
</comment>
<feature type="compositionally biased region" description="Basic and acidic residues" evidence="13">
    <location>
        <begin position="635"/>
        <end position="646"/>
    </location>
</feature>
<dbReference type="SMART" id="SM00194">
    <property type="entry name" value="PTPc"/>
    <property type="match status" value="1"/>
</dbReference>
<evidence type="ECO:0000256" key="12">
    <source>
        <dbReference type="PROSITE-ProRule" id="PRU00191"/>
    </source>
</evidence>
<dbReference type="SUPFAM" id="SSF52799">
    <property type="entry name" value="(Phosphotyrosine protein) phosphatases II"/>
    <property type="match status" value="1"/>
</dbReference>
<dbReference type="PANTHER" id="PTHR46559:SF3">
    <property type="entry name" value="TYROSINE-PROTEIN PHOSPHATASE NON-RECEPTOR TYPE"/>
    <property type="match status" value="1"/>
</dbReference>
<dbReference type="EMBL" id="CAJPWZ010000273">
    <property type="protein sequence ID" value="CAG2188753.1"/>
    <property type="molecule type" value="Genomic_DNA"/>
</dbReference>
<comment type="subcellular location">
    <subcellularLocation>
        <location evidence="1 10">Cytoplasm</location>
    </subcellularLocation>
</comment>
<evidence type="ECO:0000259" key="14">
    <source>
        <dbReference type="PROSITE" id="PS50001"/>
    </source>
</evidence>
<dbReference type="PROSITE" id="PS50055">
    <property type="entry name" value="TYR_PHOSPHATASE_PTP"/>
    <property type="match status" value="1"/>
</dbReference>
<dbReference type="FunFam" id="3.30.505.10:FF:000018">
    <property type="entry name" value="Tyrosine-protein phosphatase non-receptor type"/>
    <property type="match status" value="1"/>
</dbReference>
<evidence type="ECO:0000256" key="7">
    <source>
        <dbReference type="ARBA" id="ARBA00022912"/>
    </source>
</evidence>
<dbReference type="InterPro" id="IPR000980">
    <property type="entry name" value="SH2"/>
</dbReference>
<feature type="domain" description="Tyrosine-protein phosphatase" evidence="15">
    <location>
        <begin position="299"/>
        <end position="585"/>
    </location>
</feature>
<dbReference type="FunFam" id="3.30.505.10:FF:000012">
    <property type="entry name" value="Tyrosine-protein phosphatase non-receptor type"/>
    <property type="match status" value="1"/>
</dbReference>
<dbReference type="EC" id="3.1.3.48" evidence="10"/>
<name>A0A8S3PZ24_MYTED</name>
<dbReference type="Gene3D" id="3.30.505.10">
    <property type="entry name" value="SH2 domain"/>
    <property type="match status" value="2"/>
</dbReference>
<dbReference type="CDD" id="cd10340">
    <property type="entry name" value="SH2_N-SH2_SHP_like"/>
    <property type="match status" value="1"/>
</dbReference>
<feature type="domain" description="SH2" evidence="14">
    <location>
        <begin position="28"/>
        <end position="124"/>
    </location>
</feature>
<keyword evidence="8 12" id="KW-0727">SH2 domain</keyword>
<dbReference type="InterPro" id="IPR012152">
    <property type="entry name" value="Tyr_Pase_non-rcpt_typ-6/11"/>
</dbReference>
<dbReference type="PRINTS" id="PR00700">
    <property type="entry name" value="PRTYPHPHTASE"/>
</dbReference>
<dbReference type="PROSITE" id="PS50056">
    <property type="entry name" value="TYR_PHOSPHATASE_2"/>
    <property type="match status" value="1"/>
</dbReference>
<proteinExistence type="inferred from homology"/>
<protein>
    <recommendedName>
        <fullName evidence="10">Tyrosine-protein phosphatase non-receptor type</fullName>
        <ecNumber evidence="10">3.1.3.48</ecNumber>
    </recommendedName>
</protein>
<feature type="binding site" evidence="11">
    <location>
        <position position="570"/>
    </location>
    <ligand>
        <name>substrate</name>
    </ligand>
</feature>
<sequence length="660" mass="75905">MSAGGMVVDRITDEAKGRISRIIQQRRWFHPNISGIKAEELLKERGYDGSFLARHSSSTPNDFTLSVRRNNEVTHIKIQNNGEYYDLYGGEKFATLAELVQYYMENQGQLKEKNGVVIELKYPLNSEDPTTERWFHGHLSGKEAEKVLMEKGKNGSYLVRESQSKPGDYVLSVRTDDKATHVMICFHELEENYDVGGGEKFKSLSDLIEHYRKNPMVERSGTVVHLKTPFNATRISASGLGARVNQLETEKDKKQGSKGGFWDEFEPFNATRISASGLQARVKQLDNDKEKKQGNKGGFWDEFEQLQQMEVRHLYSRKEGQRPENKPRNRYKNILPFDHTRIVLRDGDPQVIGSDYINGNLISTEDDNLDLKKGYIATQGALPNTVVDFWRMVWQENCRTIVMTTKEVERGKVKAVRYWPGPDHPENNLTQSWDVYDGKMTLKHISQKQDTDFIYREFELYREGRDGKQLESTPRSIYHYHFLPWPDYGVPGDPGSVLNFLNIVNTKQDSIKEAGPALLFIVGNAGIGRTGTFIVIDIILNQIKLFGLECEIDIQKTIQMVRSQRSGMVQTEAQYKFVYMAVLHYLETEKQRKRAEEQSVGREYTNIKYTVESVARPTSRPIVPPQPANSRRKEKKDLPKLPEDTRQIYQNITPLKTNKT</sequence>
<keyword evidence="7 10" id="KW-0904">Protein phosphatase</keyword>
<evidence type="ECO:0000259" key="15">
    <source>
        <dbReference type="PROSITE" id="PS50055"/>
    </source>
</evidence>
<comment type="caution">
    <text evidence="17">The sequence shown here is derived from an EMBL/GenBank/DDBJ whole genome shotgun (WGS) entry which is preliminary data.</text>
</comment>
<dbReference type="SMART" id="SM00252">
    <property type="entry name" value="SH2"/>
    <property type="match status" value="2"/>
</dbReference>
<evidence type="ECO:0000313" key="17">
    <source>
        <dbReference type="EMBL" id="CAG2188753.1"/>
    </source>
</evidence>
<dbReference type="InterPro" id="IPR036860">
    <property type="entry name" value="SH2_dom_sf"/>
</dbReference>
<feature type="domain" description="Tyrosine specific protein phosphatases" evidence="16">
    <location>
        <begin position="498"/>
        <end position="576"/>
    </location>
</feature>
<evidence type="ECO:0000256" key="4">
    <source>
        <dbReference type="ARBA" id="ARBA00022553"/>
    </source>
</evidence>
<keyword evidence="4" id="KW-0597">Phosphoprotein</keyword>
<evidence type="ECO:0000256" key="6">
    <source>
        <dbReference type="ARBA" id="ARBA00022801"/>
    </source>
</evidence>
<evidence type="ECO:0000256" key="13">
    <source>
        <dbReference type="SAM" id="MobiDB-lite"/>
    </source>
</evidence>
<feature type="region of interest" description="Disordered" evidence="13">
    <location>
        <begin position="615"/>
        <end position="660"/>
    </location>
</feature>
<dbReference type="InterPro" id="IPR003595">
    <property type="entry name" value="Tyr_Pase_cat"/>
</dbReference>
<dbReference type="SMART" id="SM00404">
    <property type="entry name" value="PTPc_motif"/>
    <property type="match status" value="1"/>
</dbReference>
<evidence type="ECO:0000256" key="10">
    <source>
        <dbReference type="PIRNR" id="PIRNR000929"/>
    </source>
</evidence>
<dbReference type="GO" id="GO:0050839">
    <property type="term" value="F:cell adhesion molecule binding"/>
    <property type="evidence" value="ECO:0007669"/>
    <property type="project" value="TreeGrafter"/>
</dbReference>
<evidence type="ECO:0000313" key="18">
    <source>
        <dbReference type="Proteomes" id="UP000683360"/>
    </source>
</evidence>
<evidence type="ECO:0000256" key="2">
    <source>
        <dbReference type="ARBA" id="ARBA00010750"/>
    </source>
</evidence>
<evidence type="ECO:0000256" key="3">
    <source>
        <dbReference type="ARBA" id="ARBA00022490"/>
    </source>
</evidence>
<evidence type="ECO:0000256" key="8">
    <source>
        <dbReference type="ARBA" id="ARBA00022999"/>
    </source>
</evidence>
<gene>
    <name evidence="17" type="ORF">MEDL_4107</name>
</gene>
<dbReference type="OrthoDB" id="8815311at2759"/>
<dbReference type="GO" id="GO:0004726">
    <property type="term" value="F:non-membrane spanning protein tyrosine phosphatase activity"/>
    <property type="evidence" value="ECO:0007669"/>
    <property type="project" value="TreeGrafter"/>
</dbReference>
<dbReference type="InterPro" id="IPR029021">
    <property type="entry name" value="Prot-tyrosine_phosphatase-like"/>
</dbReference>
<dbReference type="AlphaFoldDB" id="A0A8S3PZ24"/>
<accession>A0A8S3PZ24</accession>
<dbReference type="InterPro" id="IPR000242">
    <property type="entry name" value="PTP_cat"/>
</dbReference>
<evidence type="ECO:0000256" key="11">
    <source>
        <dbReference type="PIRSR" id="PIRSR000929-2"/>
    </source>
</evidence>
<feature type="compositionally biased region" description="Polar residues" evidence="13">
    <location>
        <begin position="647"/>
        <end position="660"/>
    </location>
</feature>
<dbReference type="GO" id="GO:0030971">
    <property type="term" value="F:receptor tyrosine kinase binding"/>
    <property type="evidence" value="ECO:0007669"/>
    <property type="project" value="TreeGrafter"/>
</dbReference>
<dbReference type="CDD" id="cd09931">
    <property type="entry name" value="SH2_C-SH2_SHP_like"/>
    <property type="match status" value="1"/>
</dbReference>
<dbReference type="PRINTS" id="PR00401">
    <property type="entry name" value="SH2DOMAIN"/>
</dbReference>
<feature type="domain" description="SH2" evidence="14">
    <location>
        <begin position="134"/>
        <end position="230"/>
    </location>
</feature>
<dbReference type="Proteomes" id="UP000683360">
    <property type="component" value="Unassembled WGS sequence"/>
</dbReference>
<evidence type="ECO:0000256" key="1">
    <source>
        <dbReference type="ARBA" id="ARBA00004496"/>
    </source>
</evidence>
<dbReference type="Pfam" id="PF00017">
    <property type="entry name" value="SH2"/>
    <property type="match status" value="2"/>
</dbReference>
<dbReference type="Pfam" id="PF00102">
    <property type="entry name" value="Y_phosphatase"/>
    <property type="match status" value="1"/>
</dbReference>
<dbReference type="PROSITE" id="PS50001">
    <property type="entry name" value="SH2"/>
    <property type="match status" value="2"/>
</dbReference>
<keyword evidence="18" id="KW-1185">Reference proteome</keyword>
<dbReference type="Gene3D" id="3.90.190.10">
    <property type="entry name" value="Protein tyrosine phosphatase superfamily"/>
    <property type="match status" value="1"/>
</dbReference>
<evidence type="ECO:0000256" key="5">
    <source>
        <dbReference type="ARBA" id="ARBA00022737"/>
    </source>
</evidence>
<dbReference type="PANTHER" id="PTHR46559">
    <property type="entry name" value="TYROSINE-PROTEIN PHOSPHATASE NON-RECEPTOR TYPE 11"/>
    <property type="match status" value="1"/>
</dbReference>
<reference evidence="17" key="1">
    <citation type="submission" date="2021-03" db="EMBL/GenBank/DDBJ databases">
        <authorList>
            <person name="Bekaert M."/>
        </authorList>
    </citation>
    <scope>NUCLEOTIDE SEQUENCE</scope>
</reference>
<dbReference type="SUPFAM" id="SSF55550">
    <property type="entry name" value="SH2 domain"/>
    <property type="match status" value="2"/>
</dbReference>
<keyword evidence="6 10" id="KW-0378">Hydrolase</keyword>
<dbReference type="GO" id="GO:0070374">
    <property type="term" value="P:positive regulation of ERK1 and ERK2 cascade"/>
    <property type="evidence" value="ECO:0007669"/>
    <property type="project" value="TreeGrafter"/>
</dbReference>
<dbReference type="PIRSF" id="PIRSF000929">
    <property type="entry name" value="Tyr-Ptase_nr_6"/>
    <property type="match status" value="1"/>
</dbReference>
<keyword evidence="5" id="KW-0677">Repeat</keyword>
<evidence type="ECO:0000259" key="16">
    <source>
        <dbReference type="PROSITE" id="PS50056"/>
    </source>
</evidence>
<comment type="catalytic activity">
    <reaction evidence="9 10">
        <text>O-phospho-L-tyrosyl-[protein] + H2O = L-tyrosyl-[protein] + phosphate</text>
        <dbReference type="Rhea" id="RHEA:10684"/>
        <dbReference type="Rhea" id="RHEA-COMP:10136"/>
        <dbReference type="Rhea" id="RHEA-COMP:20101"/>
        <dbReference type="ChEBI" id="CHEBI:15377"/>
        <dbReference type="ChEBI" id="CHEBI:43474"/>
        <dbReference type="ChEBI" id="CHEBI:46858"/>
        <dbReference type="ChEBI" id="CHEBI:61978"/>
        <dbReference type="EC" id="3.1.3.48"/>
    </reaction>
</comment>